<dbReference type="Pfam" id="PF20434">
    <property type="entry name" value="BD-FAE"/>
    <property type="match status" value="1"/>
</dbReference>
<organism evidence="3 4">
    <name type="scientific">Nostocoides veronense</name>
    <dbReference type="NCBI Taxonomy" id="330836"/>
    <lineage>
        <taxon>Bacteria</taxon>
        <taxon>Bacillati</taxon>
        <taxon>Actinomycetota</taxon>
        <taxon>Actinomycetes</taxon>
        <taxon>Micrococcales</taxon>
        <taxon>Intrasporangiaceae</taxon>
        <taxon>Nostocoides</taxon>
    </lineage>
</organism>
<comment type="caution">
    <text evidence="3">The sequence shown here is derived from an EMBL/GenBank/DDBJ whole genome shotgun (WGS) entry which is preliminary data.</text>
</comment>
<name>A0ABN2LLC9_9MICO</name>
<feature type="domain" description="BD-FAE-like" evidence="2">
    <location>
        <begin position="53"/>
        <end position="257"/>
    </location>
</feature>
<keyword evidence="1" id="KW-0378">Hydrolase</keyword>
<accession>A0ABN2LLC9</accession>
<dbReference type="SUPFAM" id="SSF53474">
    <property type="entry name" value="alpha/beta-Hydrolases"/>
    <property type="match status" value="1"/>
</dbReference>
<keyword evidence="4" id="KW-1185">Reference proteome</keyword>
<sequence>MPVDITALRPPAEDGPWPPMTHLPPLTSAGLRGATTWTGLTYAQVPGFRPMVLDLHVPQQDQPAPVVMWVHGGGWAEGDRRLTPLQWGQQRMFQALIDAGIAVATPDHRLVGEVAPDDMVRDLIAAVRYLRHYADELALDPDRLAVWGDSAGAHLAALAGLAGSAARPDPHFLGRLGVGSGRTDVAAIVWWYGASDLSALPDLTESLWRGVDPDARGWLAMAYSPVTHVSADSPPMLIMHGDADSMSPLDQAKRLHAAAQDVGAESRLVIVPGAEHVFLGADIEQQWQVVTDFLREVFAL</sequence>
<evidence type="ECO:0000313" key="3">
    <source>
        <dbReference type="EMBL" id="GAA1792474.1"/>
    </source>
</evidence>
<dbReference type="Proteomes" id="UP001499938">
    <property type="component" value="Unassembled WGS sequence"/>
</dbReference>
<dbReference type="InterPro" id="IPR029058">
    <property type="entry name" value="AB_hydrolase_fold"/>
</dbReference>
<dbReference type="Gene3D" id="3.40.50.1820">
    <property type="entry name" value="alpha/beta hydrolase"/>
    <property type="match status" value="1"/>
</dbReference>
<dbReference type="PANTHER" id="PTHR48081:SF13">
    <property type="entry name" value="ALPHA_BETA HYDROLASE"/>
    <property type="match status" value="1"/>
</dbReference>
<dbReference type="PANTHER" id="PTHR48081">
    <property type="entry name" value="AB HYDROLASE SUPERFAMILY PROTEIN C4A8.06C"/>
    <property type="match status" value="1"/>
</dbReference>
<evidence type="ECO:0000313" key="4">
    <source>
        <dbReference type="Proteomes" id="UP001499938"/>
    </source>
</evidence>
<evidence type="ECO:0000259" key="2">
    <source>
        <dbReference type="Pfam" id="PF20434"/>
    </source>
</evidence>
<gene>
    <name evidence="3" type="ORF">GCM10009811_16650</name>
</gene>
<protein>
    <recommendedName>
        <fullName evidence="2">BD-FAE-like domain-containing protein</fullName>
    </recommendedName>
</protein>
<evidence type="ECO:0000256" key="1">
    <source>
        <dbReference type="ARBA" id="ARBA00022801"/>
    </source>
</evidence>
<dbReference type="EMBL" id="BAAAPO010000026">
    <property type="protein sequence ID" value="GAA1792474.1"/>
    <property type="molecule type" value="Genomic_DNA"/>
</dbReference>
<reference evidence="3 4" key="1">
    <citation type="journal article" date="2019" name="Int. J. Syst. Evol. Microbiol.">
        <title>The Global Catalogue of Microorganisms (GCM) 10K type strain sequencing project: providing services to taxonomists for standard genome sequencing and annotation.</title>
        <authorList>
            <consortium name="The Broad Institute Genomics Platform"/>
            <consortium name="The Broad Institute Genome Sequencing Center for Infectious Disease"/>
            <person name="Wu L."/>
            <person name="Ma J."/>
        </authorList>
    </citation>
    <scope>NUCLEOTIDE SEQUENCE [LARGE SCALE GENOMIC DNA]</scope>
    <source>
        <strain evidence="3 4">JCM 15592</strain>
    </source>
</reference>
<dbReference type="InterPro" id="IPR049492">
    <property type="entry name" value="BD-FAE-like_dom"/>
</dbReference>
<dbReference type="InterPro" id="IPR050300">
    <property type="entry name" value="GDXG_lipolytic_enzyme"/>
</dbReference>
<proteinExistence type="predicted"/>